<dbReference type="EMBL" id="JACHXU010000040">
    <property type="protein sequence ID" value="MBB3210506.1"/>
    <property type="molecule type" value="Genomic_DNA"/>
</dbReference>
<accession>A0A7W5E5B0</accession>
<dbReference type="AlphaFoldDB" id="A0A7W5E5B0"/>
<organism evidence="1 2">
    <name type="scientific">Aporhodopirellula rubra</name>
    <dbReference type="NCBI Taxonomy" id="980271"/>
    <lineage>
        <taxon>Bacteria</taxon>
        <taxon>Pseudomonadati</taxon>
        <taxon>Planctomycetota</taxon>
        <taxon>Planctomycetia</taxon>
        <taxon>Pirellulales</taxon>
        <taxon>Pirellulaceae</taxon>
        <taxon>Aporhodopirellula</taxon>
    </lineage>
</organism>
<evidence type="ECO:0000313" key="2">
    <source>
        <dbReference type="Proteomes" id="UP000536179"/>
    </source>
</evidence>
<dbReference type="Proteomes" id="UP000536179">
    <property type="component" value="Unassembled WGS sequence"/>
</dbReference>
<gene>
    <name evidence="1" type="ORF">FHS27_006353</name>
</gene>
<comment type="caution">
    <text evidence="1">The sequence shown here is derived from an EMBL/GenBank/DDBJ whole genome shotgun (WGS) entry which is preliminary data.</text>
</comment>
<reference evidence="1 2" key="1">
    <citation type="submission" date="2020-08" db="EMBL/GenBank/DDBJ databases">
        <title>Genomic Encyclopedia of Type Strains, Phase III (KMG-III): the genomes of soil and plant-associated and newly described type strains.</title>
        <authorList>
            <person name="Whitman W."/>
        </authorList>
    </citation>
    <scope>NUCLEOTIDE SEQUENCE [LARGE SCALE GENOMIC DNA]</scope>
    <source>
        <strain evidence="1 2">CECT 8075</strain>
    </source>
</reference>
<proteinExistence type="predicted"/>
<sequence length="34" mass="3688">MARTIADFPGSHAISEEDLAEAISCRNLDADLRV</sequence>
<keyword evidence="2" id="KW-1185">Reference proteome</keyword>
<evidence type="ECO:0000313" key="1">
    <source>
        <dbReference type="EMBL" id="MBB3210506.1"/>
    </source>
</evidence>
<name>A0A7W5E5B0_9BACT</name>
<protein>
    <submittedName>
        <fullName evidence="1">Putative ATPase with chaperone activity</fullName>
    </submittedName>
</protein>